<evidence type="ECO:0000256" key="1">
    <source>
        <dbReference type="SAM" id="Phobius"/>
    </source>
</evidence>
<evidence type="ECO:0000313" key="2">
    <source>
        <dbReference type="EMBL" id="CDW31536.1"/>
    </source>
</evidence>
<dbReference type="AlphaFoldDB" id="A0A0K2U1L0"/>
<dbReference type="EMBL" id="HACA01014175">
    <property type="protein sequence ID" value="CDW31536.1"/>
    <property type="molecule type" value="Transcribed_RNA"/>
</dbReference>
<keyword evidence="1" id="KW-1133">Transmembrane helix</keyword>
<feature type="non-terminal residue" evidence="2">
    <location>
        <position position="35"/>
    </location>
</feature>
<name>A0A0K2U1L0_LEPSM</name>
<proteinExistence type="predicted"/>
<protein>
    <submittedName>
        <fullName evidence="2">Uncharacterized protein</fullName>
    </submittedName>
</protein>
<sequence length="35" mass="4260">MEPTHKRISNLLYIKKIIAHLSCFILYQIMLCYYV</sequence>
<accession>A0A0K2U1L0</accession>
<reference evidence="2" key="1">
    <citation type="submission" date="2014-05" db="EMBL/GenBank/DDBJ databases">
        <authorList>
            <person name="Chronopoulou M."/>
        </authorList>
    </citation>
    <scope>NUCLEOTIDE SEQUENCE</scope>
    <source>
        <tissue evidence="2">Whole organism</tissue>
    </source>
</reference>
<keyword evidence="1" id="KW-0472">Membrane</keyword>
<keyword evidence="1" id="KW-0812">Transmembrane</keyword>
<feature type="transmembrane region" description="Helical" evidence="1">
    <location>
        <begin position="12"/>
        <end position="30"/>
    </location>
</feature>
<organism evidence="2">
    <name type="scientific">Lepeophtheirus salmonis</name>
    <name type="common">Salmon louse</name>
    <name type="synonym">Caligus salmonis</name>
    <dbReference type="NCBI Taxonomy" id="72036"/>
    <lineage>
        <taxon>Eukaryota</taxon>
        <taxon>Metazoa</taxon>
        <taxon>Ecdysozoa</taxon>
        <taxon>Arthropoda</taxon>
        <taxon>Crustacea</taxon>
        <taxon>Multicrustacea</taxon>
        <taxon>Hexanauplia</taxon>
        <taxon>Copepoda</taxon>
        <taxon>Siphonostomatoida</taxon>
        <taxon>Caligidae</taxon>
        <taxon>Lepeophtheirus</taxon>
    </lineage>
</organism>